<evidence type="ECO:0000256" key="13">
    <source>
        <dbReference type="SAM" id="Phobius"/>
    </source>
</evidence>
<dbReference type="PhylomeDB" id="Q2J751"/>
<comment type="similarity">
    <text evidence="2 11">Belongs to the CDP-alcohol phosphatidyltransferase class-I family.</text>
</comment>
<evidence type="ECO:0000313" key="15">
    <source>
        <dbReference type="Proteomes" id="UP000001937"/>
    </source>
</evidence>
<evidence type="ECO:0000256" key="12">
    <source>
        <dbReference type="SAM" id="MobiDB-lite"/>
    </source>
</evidence>
<evidence type="ECO:0000256" key="2">
    <source>
        <dbReference type="ARBA" id="ARBA00010441"/>
    </source>
</evidence>
<dbReference type="InterPro" id="IPR048254">
    <property type="entry name" value="CDP_ALCOHOL_P_TRANSF_CS"/>
</dbReference>
<feature type="region of interest" description="Disordered" evidence="12">
    <location>
        <begin position="1"/>
        <end position="24"/>
    </location>
</feature>
<dbReference type="OrthoDB" id="9796672at2"/>
<dbReference type="GO" id="GO:0016020">
    <property type="term" value="C:membrane"/>
    <property type="evidence" value="ECO:0007669"/>
    <property type="project" value="UniProtKB-SubCell"/>
</dbReference>
<dbReference type="PANTHER" id="PTHR14269">
    <property type="entry name" value="CDP-DIACYLGLYCEROL--GLYCEROL-3-PHOSPHATE 3-PHOSPHATIDYLTRANSFERASE-RELATED"/>
    <property type="match status" value="1"/>
</dbReference>
<organism evidence="14 15">
    <name type="scientific">Frankia casuarinae (strain DSM 45818 / CECT 9043 / HFP020203 / CcI3)</name>
    <dbReference type="NCBI Taxonomy" id="106370"/>
    <lineage>
        <taxon>Bacteria</taxon>
        <taxon>Bacillati</taxon>
        <taxon>Actinomycetota</taxon>
        <taxon>Actinomycetes</taxon>
        <taxon>Frankiales</taxon>
        <taxon>Frankiaceae</taxon>
        <taxon>Frankia</taxon>
    </lineage>
</organism>
<accession>Q2J751</accession>
<keyword evidence="8 13" id="KW-0472">Membrane</keyword>
<gene>
    <name evidence="14" type="ordered locus">Francci3_3539</name>
</gene>
<evidence type="ECO:0000313" key="14">
    <source>
        <dbReference type="EMBL" id="ABD12891.1"/>
    </source>
</evidence>
<keyword evidence="5 13" id="KW-0812">Transmembrane</keyword>
<feature type="compositionally biased region" description="Basic and acidic residues" evidence="12">
    <location>
        <begin position="1"/>
        <end position="16"/>
    </location>
</feature>
<evidence type="ECO:0000256" key="5">
    <source>
        <dbReference type="ARBA" id="ARBA00022692"/>
    </source>
</evidence>
<feature type="transmembrane region" description="Helical" evidence="13">
    <location>
        <begin position="186"/>
        <end position="204"/>
    </location>
</feature>
<dbReference type="STRING" id="106370.Francci3_3539"/>
<dbReference type="Gene3D" id="1.20.120.1760">
    <property type="match status" value="1"/>
</dbReference>
<dbReference type="GO" id="GO:0016780">
    <property type="term" value="F:phosphotransferase activity, for other substituted phosphate groups"/>
    <property type="evidence" value="ECO:0007669"/>
    <property type="project" value="InterPro"/>
</dbReference>
<feature type="transmembrane region" description="Helical" evidence="13">
    <location>
        <begin position="39"/>
        <end position="60"/>
    </location>
</feature>
<keyword evidence="7" id="KW-0443">Lipid metabolism</keyword>
<dbReference type="HOGENOM" id="CLU_051314_2_0_11"/>
<dbReference type="Proteomes" id="UP000001937">
    <property type="component" value="Chromosome"/>
</dbReference>
<dbReference type="PANTHER" id="PTHR14269:SF52">
    <property type="entry name" value="PHOSPHATIDYLGLYCEROPHOSPHATE SYNTHASE-RELATED"/>
    <property type="match status" value="1"/>
</dbReference>
<dbReference type="KEGG" id="fra:Francci3_3539"/>
<keyword evidence="3" id="KW-0444">Lipid biosynthesis</keyword>
<evidence type="ECO:0000256" key="8">
    <source>
        <dbReference type="ARBA" id="ARBA00023136"/>
    </source>
</evidence>
<protein>
    <submittedName>
        <fullName evidence="14">CDP-alcohol phosphatidyltransferase</fullName>
    </submittedName>
</protein>
<evidence type="ECO:0000256" key="7">
    <source>
        <dbReference type="ARBA" id="ARBA00023098"/>
    </source>
</evidence>
<evidence type="ECO:0000256" key="1">
    <source>
        <dbReference type="ARBA" id="ARBA00004141"/>
    </source>
</evidence>
<keyword evidence="10" id="KW-1208">Phospholipid metabolism</keyword>
<dbReference type="InterPro" id="IPR043130">
    <property type="entry name" value="CDP-OH_PTrfase_TM_dom"/>
</dbReference>
<comment type="subcellular location">
    <subcellularLocation>
        <location evidence="1">Membrane</location>
        <topology evidence="1">Multi-pass membrane protein</topology>
    </subcellularLocation>
</comment>
<dbReference type="EMBL" id="CP000249">
    <property type="protein sequence ID" value="ABD12891.1"/>
    <property type="molecule type" value="Genomic_DNA"/>
</dbReference>
<dbReference type="RefSeq" id="WP_011437915.1">
    <property type="nucleotide sequence ID" value="NC_007777.1"/>
</dbReference>
<evidence type="ECO:0000256" key="11">
    <source>
        <dbReference type="RuleBase" id="RU003750"/>
    </source>
</evidence>
<evidence type="ECO:0000256" key="10">
    <source>
        <dbReference type="ARBA" id="ARBA00023264"/>
    </source>
</evidence>
<evidence type="ECO:0000256" key="3">
    <source>
        <dbReference type="ARBA" id="ARBA00022516"/>
    </source>
</evidence>
<dbReference type="InterPro" id="IPR000462">
    <property type="entry name" value="CDP-OH_P_trans"/>
</dbReference>
<evidence type="ECO:0000256" key="6">
    <source>
        <dbReference type="ARBA" id="ARBA00022989"/>
    </source>
</evidence>
<dbReference type="InterPro" id="IPR050324">
    <property type="entry name" value="CDP-alcohol_PTase-I"/>
</dbReference>
<reference evidence="14 15" key="1">
    <citation type="journal article" date="2007" name="Genome Res.">
        <title>Genome characteristics of facultatively symbiotic Frankia sp. strains reflect host range and host plant biogeography.</title>
        <authorList>
            <person name="Normand P."/>
            <person name="Lapierre P."/>
            <person name="Tisa L.S."/>
            <person name="Gogarten J.P."/>
            <person name="Alloisio N."/>
            <person name="Bagnarol E."/>
            <person name="Bassi C.A."/>
            <person name="Berry A.M."/>
            <person name="Bickhart D.M."/>
            <person name="Choisne N."/>
            <person name="Couloux A."/>
            <person name="Cournoyer B."/>
            <person name="Cruveiller S."/>
            <person name="Daubin V."/>
            <person name="Demange N."/>
            <person name="Francino M.P."/>
            <person name="Goltsman E."/>
            <person name="Huang Y."/>
            <person name="Kopp O.R."/>
            <person name="Labarre L."/>
            <person name="Lapidus A."/>
            <person name="Lavire C."/>
            <person name="Marechal J."/>
            <person name="Martinez M."/>
            <person name="Mastronunzio J.E."/>
            <person name="Mullin B.C."/>
            <person name="Niemann J."/>
            <person name="Pujic P."/>
            <person name="Rawnsley T."/>
            <person name="Rouy Z."/>
            <person name="Schenowitz C."/>
            <person name="Sellstedt A."/>
            <person name="Tavares F."/>
            <person name="Tomkins J.P."/>
            <person name="Vallenet D."/>
            <person name="Valverde C."/>
            <person name="Wall L.G."/>
            <person name="Wang Y."/>
            <person name="Medigue C."/>
            <person name="Benson D.R."/>
        </authorList>
    </citation>
    <scope>NUCLEOTIDE SEQUENCE [LARGE SCALE GENOMIC DNA]</scope>
    <source>
        <strain evidence="15">DSM 45818 / CECT 9043 / CcI3</strain>
    </source>
</reference>
<name>Q2J751_FRACC</name>
<keyword evidence="15" id="KW-1185">Reference proteome</keyword>
<keyword evidence="6 13" id="KW-1133">Transmembrane helix</keyword>
<sequence>MGRDGVGRRRQGERGEGPSPLPAEPVSAPVVPAAPVVNVANLLTITRLVLVPVFVVFLFAGPDGHTWRYAAFGAYAVAAMTDQIDGSIARRWHLVTDFGILVDPIADKALTGAALISLSVLGELPWPVTALILLREVGVTLLRLWVIRFGVIAASRGGKAKTLLLNVAIGLYVLPLAGVAATSRAVILAAGVVVAMVTGIDYVCRALTLRRRASRDSGGVTPPRGAPSTGLSPGTGPSVRHRMAGPAGSDPSTAAGPTIRKTEGRTDAR</sequence>
<dbReference type="AlphaFoldDB" id="Q2J751"/>
<keyword evidence="9" id="KW-0594">Phospholipid biosynthesis</keyword>
<dbReference type="Pfam" id="PF01066">
    <property type="entry name" value="CDP-OH_P_transf"/>
    <property type="match status" value="1"/>
</dbReference>
<dbReference type="eggNOG" id="COG0558">
    <property type="taxonomic scope" value="Bacteria"/>
</dbReference>
<evidence type="ECO:0000256" key="4">
    <source>
        <dbReference type="ARBA" id="ARBA00022679"/>
    </source>
</evidence>
<dbReference type="PROSITE" id="PS00379">
    <property type="entry name" value="CDP_ALCOHOL_P_TRANSF"/>
    <property type="match status" value="1"/>
</dbReference>
<feature type="transmembrane region" description="Helical" evidence="13">
    <location>
        <begin position="163"/>
        <end position="180"/>
    </location>
</feature>
<proteinExistence type="inferred from homology"/>
<feature type="compositionally biased region" description="Basic and acidic residues" evidence="12">
    <location>
        <begin position="260"/>
        <end position="269"/>
    </location>
</feature>
<keyword evidence="4 11" id="KW-0808">Transferase</keyword>
<feature type="region of interest" description="Disordered" evidence="12">
    <location>
        <begin position="214"/>
        <end position="269"/>
    </location>
</feature>
<evidence type="ECO:0000256" key="9">
    <source>
        <dbReference type="ARBA" id="ARBA00023209"/>
    </source>
</evidence>
<dbReference type="GO" id="GO:0046474">
    <property type="term" value="P:glycerophospholipid biosynthetic process"/>
    <property type="evidence" value="ECO:0007669"/>
    <property type="project" value="TreeGrafter"/>
</dbReference>